<dbReference type="InterPro" id="IPR001207">
    <property type="entry name" value="Transposase_mutator"/>
</dbReference>
<evidence type="ECO:0000256" key="3">
    <source>
        <dbReference type="ARBA" id="ARBA00022578"/>
    </source>
</evidence>
<evidence type="ECO:0000256" key="5">
    <source>
        <dbReference type="ARBA" id="ARBA00023172"/>
    </source>
</evidence>
<organism evidence="7 8">
    <name type="scientific">Rickettsia parkeri str. Tate's Hell</name>
    <dbReference type="NCBI Taxonomy" id="1359189"/>
    <lineage>
        <taxon>Bacteria</taxon>
        <taxon>Pseudomonadati</taxon>
        <taxon>Pseudomonadota</taxon>
        <taxon>Alphaproteobacteria</taxon>
        <taxon>Rickettsiales</taxon>
        <taxon>Rickettsiaceae</taxon>
        <taxon>Rickettsieae</taxon>
        <taxon>Rickettsia</taxon>
        <taxon>spotted fever group</taxon>
    </lineage>
</organism>
<gene>
    <name evidence="7" type="ORF">RPATATE_0879</name>
</gene>
<name>A0ABR5DQL2_RICPA</name>
<protein>
    <recommendedName>
        <fullName evidence="6">Mutator family transposase</fullName>
    </recommendedName>
</protein>
<evidence type="ECO:0000256" key="4">
    <source>
        <dbReference type="ARBA" id="ARBA00023125"/>
    </source>
</evidence>
<dbReference type="PANTHER" id="PTHR33217:SF5">
    <property type="entry name" value="MUTATOR FAMILY TRANSPOSASE"/>
    <property type="match status" value="1"/>
</dbReference>
<keyword evidence="8" id="KW-1185">Reference proteome</keyword>
<keyword evidence="5 6" id="KW-0233">DNA recombination</keyword>
<keyword evidence="4 6" id="KW-0238">DNA-binding</keyword>
<evidence type="ECO:0000256" key="6">
    <source>
        <dbReference type="RuleBase" id="RU365089"/>
    </source>
</evidence>
<accession>A0ABR5DQL2</accession>
<evidence type="ECO:0000256" key="1">
    <source>
        <dbReference type="ARBA" id="ARBA00002190"/>
    </source>
</evidence>
<dbReference type="PROSITE" id="PS01007">
    <property type="entry name" value="TRANSPOSASE_MUTATOR"/>
    <property type="match status" value="1"/>
</dbReference>
<comment type="function">
    <text evidence="1 6">Required for the transposition of the insertion element.</text>
</comment>
<keyword evidence="3 6" id="KW-0815">Transposition</keyword>
<dbReference type="PANTHER" id="PTHR33217">
    <property type="entry name" value="TRANSPOSASE FOR INSERTION SEQUENCE ELEMENT IS1081"/>
    <property type="match status" value="1"/>
</dbReference>
<comment type="similarity">
    <text evidence="2 6">Belongs to the transposase mutator family.</text>
</comment>
<dbReference type="Proteomes" id="UP000035491">
    <property type="component" value="Unassembled WGS sequence"/>
</dbReference>
<dbReference type="Pfam" id="PF00872">
    <property type="entry name" value="Transposase_mut"/>
    <property type="match status" value="1"/>
</dbReference>
<keyword evidence="6" id="KW-0814">Transposable element</keyword>
<sequence>MDQKQNAAMNQAIDLLINNDTDISTLLKEDGLLKQLTKRLVENALQSEMNNHLGYDKYCHTDSDNVRNGKNVKNLVTNNGVVEIEVPRDRSSTFEPALIPKRQRRIEGFDDKIISLYAKGMSLSDIKIQMQELYGADVSESLISQITDDVIEGVKIWQSRPLDRVYAIIFFDCLVVKVRQDKRIINKSVYVALGIDLSGRKDILGLWISENEGAKFWLGNFTEMKNRGMQDMLIACSDNLTGMSEAIEAVFPKTEHQLCIVHQIRNSLKYVSYKDRKELAADLKPIYTTSTEEEAHLALESFEAKWSKQYPQIAKSWYVHWENLMVFLGYPEAIRKVIYTTNSVESVNSQLRKVTKNKRVFPNDNAVFKTLYLAID</sequence>
<evidence type="ECO:0000256" key="2">
    <source>
        <dbReference type="ARBA" id="ARBA00010961"/>
    </source>
</evidence>
<comment type="caution">
    <text evidence="7">The sequence shown here is derived from an EMBL/GenBank/DDBJ whole genome shotgun (WGS) entry which is preliminary data.</text>
</comment>
<evidence type="ECO:0000313" key="7">
    <source>
        <dbReference type="EMBL" id="KJW01030.1"/>
    </source>
</evidence>
<reference evidence="7 8" key="1">
    <citation type="submission" date="2015-02" db="EMBL/GenBank/DDBJ databases">
        <title>Genome Sequencing of Rickettsiales.</title>
        <authorList>
            <person name="Daugherty S.C."/>
            <person name="Su Q."/>
            <person name="Abolude K."/>
            <person name="Beier-Sexton M."/>
            <person name="Carlyon J.A."/>
            <person name="Carter R."/>
            <person name="Day N.P."/>
            <person name="Dumler S.J."/>
            <person name="Dyachenko V."/>
            <person name="Godinez A."/>
            <person name="Kurtti T.J."/>
            <person name="Lichay M."/>
            <person name="Mullins K.E."/>
            <person name="Ott S."/>
            <person name="Pappas-Brown V."/>
            <person name="Paris D.H."/>
            <person name="Patel P."/>
            <person name="Richards A.L."/>
            <person name="Sadzewicz L."/>
            <person name="Sears K."/>
            <person name="Seidman D."/>
            <person name="Sengamalay N."/>
            <person name="Stenos J."/>
            <person name="Tallon L.J."/>
            <person name="Vincent G."/>
            <person name="Fraser C.M."/>
            <person name="Munderloh U."/>
            <person name="Dunning-Hotopp J.C."/>
        </authorList>
    </citation>
    <scope>NUCLEOTIDE SEQUENCE [LARGE SCALE GENOMIC DNA]</scope>
    <source>
        <strain evidence="7 8">Tate's Hell</strain>
    </source>
</reference>
<proteinExistence type="inferred from homology"/>
<dbReference type="EMBL" id="LAOO01000001">
    <property type="protein sequence ID" value="KJW01030.1"/>
    <property type="molecule type" value="Genomic_DNA"/>
</dbReference>
<evidence type="ECO:0000313" key="8">
    <source>
        <dbReference type="Proteomes" id="UP000035491"/>
    </source>
</evidence>
<dbReference type="NCBIfam" id="NF033543">
    <property type="entry name" value="transpos_IS256"/>
    <property type="match status" value="1"/>
</dbReference>